<dbReference type="CDD" id="cd06606">
    <property type="entry name" value="STKc_MAPKKK"/>
    <property type="match status" value="1"/>
</dbReference>
<dbReference type="PROSITE" id="PS00107">
    <property type="entry name" value="PROTEIN_KINASE_ATP"/>
    <property type="match status" value="1"/>
</dbReference>
<sequence length="407" mass="43513">MASAGHQAGTNCCRLTQQQASLAAQATTDRRHHRPDRLHAVRHRTTVSDGSDAAQSDVNPKASPPIAALKEGNNSEGASAPAARQQSGSSGGADSLFEEEGSDGYASPCRASTGSASSHTSSSSCPGHQPIRPGRWRRGELIGSGSFGKVYKAMNSDSGVEFAVKEVSVSLLGTQEDCLDGLTREIEVMRGLQNEHIVRYLGFEVSQVDAKLLIFQEWVPGNSLSSRLSTYGKFSTAMTRRYTRQILCGLAYLHGHGVMHMDIKCENLLLDKGGVVKLADFGTAAKISETGAQQQQHGGGGGGGGGRLGTPYFMAPEVLIARRYTPKADIWSVGGAVLQMTTLRAPWQGMGFRTPVQLQRHMAAFRLPPALPRGVPAPLRDFMRRCFAWAPEDRPAAAALALDPFLA</sequence>
<protein>
    <submittedName>
        <fullName evidence="9">Kinase-like domain-containing protein</fullName>
    </submittedName>
</protein>
<accession>A0A835Z4I6</accession>
<dbReference type="InterPro" id="IPR011009">
    <property type="entry name" value="Kinase-like_dom_sf"/>
</dbReference>
<dbReference type="EMBL" id="JAFCMP010000114">
    <property type="protein sequence ID" value="KAG5185999.1"/>
    <property type="molecule type" value="Genomic_DNA"/>
</dbReference>
<evidence type="ECO:0000256" key="5">
    <source>
        <dbReference type="PROSITE-ProRule" id="PRU10141"/>
    </source>
</evidence>
<keyword evidence="10" id="KW-1185">Reference proteome</keyword>
<evidence type="ECO:0000259" key="8">
    <source>
        <dbReference type="PROSITE" id="PS50011"/>
    </source>
</evidence>
<comment type="caution">
    <text evidence="9">The sequence shown here is derived from an EMBL/GenBank/DDBJ whole genome shotgun (WGS) entry which is preliminary data.</text>
</comment>
<dbReference type="PROSITE" id="PS50011">
    <property type="entry name" value="PROTEIN_KINASE_DOM"/>
    <property type="match status" value="1"/>
</dbReference>
<evidence type="ECO:0000256" key="4">
    <source>
        <dbReference type="ARBA" id="ARBA00022840"/>
    </source>
</evidence>
<comment type="similarity">
    <text evidence="6">Belongs to the protein kinase superfamily.</text>
</comment>
<keyword evidence="6" id="KW-0723">Serine/threonine-protein kinase</keyword>
<keyword evidence="2 5" id="KW-0547">Nucleotide-binding</keyword>
<dbReference type="SMART" id="SM00220">
    <property type="entry name" value="S_TKc"/>
    <property type="match status" value="1"/>
</dbReference>
<dbReference type="InterPro" id="IPR000719">
    <property type="entry name" value="Prot_kinase_dom"/>
</dbReference>
<organism evidence="9 10">
    <name type="scientific">Tribonema minus</name>
    <dbReference type="NCBI Taxonomy" id="303371"/>
    <lineage>
        <taxon>Eukaryota</taxon>
        <taxon>Sar</taxon>
        <taxon>Stramenopiles</taxon>
        <taxon>Ochrophyta</taxon>
        <taxon>PX clade</taxon>
        <taxon>Xanthophyceae</taxon>
        <taxon>Tribonematales</taxon>
        <taxon>Tribonemataceae</taxon>
        <taxon>Tribonema</taxon>
    </lineage>
</organism>
<feature type="domain" description="Protein kinase" evidence="8">
    <location>
        <begin position="136"/>
        <end position="406"/>
    </location>
</feature>
<keyword evidence="4 5" id="KW-0067">ATP-binding</keyword>
<dbReference type="PANTHER" id="PTHR48016">
    <property type="entry name" value="MAP KINASE KINASE KINASE SSK2-RELATED-RELATED"/>
    <property type="match status" value="1"/>
</dbReference>
<dbReference type="PROSITE" id="PS00108">
    <property type="entry name" value="PROTEIN_KINASE_ST"/>
    <property type="match status" value="1"/>
</dbReference>
<dbReference type="InterPro" id="IPR050538">
    <property type="entry name" value="MAP_kinase_kinase_kinase"/>
</dbReference>
<keyword evidence="3 9" id="KW-0418">Kinase</keyword>
<dbReference type="GO" id="GO:0004674">
    <property type="term" value="F:protein serine/threonine kinase activity"/>
    <property type="evidence" value="ECO:0007669"/>
    <property type="project" value="UniProtKB-KW"/>
</dbReference>
<name>A0A835Z4I6_9STRA</name>
<evidence type="ECO:0000313" key="9">
    <source>
        <dbReference type="EMBL" id="KAG5185999.1"/>
    </source>
</evidence>
<evidence type="ECO:0000256" key="2">
    <source>
        <dbReference type="ARBA" id="ARBA00022741"/>
    </source>
</evidence>
<feature type="binding site" evidence="5">
    <location>
        <position position="165"/>
    </location>
    <ligand>
        <name>ATP</name>
        <dbReference type="ChEBI" id="CHEBI:30616"/>
    </ligand>
</feature>
<keyword evidence="1" id="KW-0808">Transferase</keyword>
<dbReference type="Pfam" id="PF00069">
    <property type="entry name" value="Pkinase"/>
    <property type="match status" value="1"/>
</dbReference>
<evidence type="ECO:0000313" key="10">
    <source>
        <dbReference type="Proteomes" id="UP000664859"/>
    </source>
</evidence>
<reference evidence="9" key="1">
    <citation type="submission" date="2021-02" db="EMBL/GenBank/DDBJ databases">
        <title>First Annotated Genome of the Yellow-green Alga Tribonema minus.</title>
        <authorList>
            <person name="Mahan K.M."/>
        </authorList>
    </citation>
    <scope>NUCLEOTIDE SEQUENCE</scope>
    <source>
        <strain evidence="9">UTEX B ZZ1240</strain>
    </source>
</reference>
<feature type="non-terminal residue" evidence="9">
    <location>
        <position position="1"/>
    </location>
</feature>
<feature type="compositionally biased region" description="Basic residues" evidence="7">
    <location>
        <begin position="30"/>
        <end position="45"/>
    </location>
</feature>
<dbReference type="OrthoDB" id="8693905at2759"/>
<feature type="region of interest" description="Disordered" evidence="7">
    <location>
        <begin position="23"/>
        <end position="138"/>
    </location>
</feature>
<dbReference type="InterPro" id="IPR008271">
    <property type="entry name" value="Ser/Thr_kinase_AS"/>
</dbReference>
<feature type="compositionally biased region" description="Low complexity" evidence="7">
    <location>
        <begin position="111"/>
        <end position="124"/>
    </location>
</feature>
<gene>
    <name evidence="9" type="ORF">JKP88DRAFT_179728</name>
</gene>
<dbReference type="AlphaFoldDB" id="A0A835Z4I6"/>
<dbReference type="GO" id="GO:0005524">
    <property type="term" value="F:ATP binding"/>
    <property type="evidence" value="ECO:0007669"/>
    <property type="project" value="UniProtKB-UniRule"/>
</dbReference>
<feature type="compositionally biased region" description="Polar residues" evidence="7">
    <location>
        <begin position="47"/>
        <end position="58"/>
    </location>
</feature>
<dbReference type="InterPro" id="IPR017441">
    <property type="entry name" value="Protein_kinase_ATP_BS"/>
</dbReference>
<evidence type="ECO:0000256" key="1">
    <source>
        <dbReference type="ARBA" id="ARBA00022679"/>
    </source>
</evidence>
<evidence type="ECO:0000256" key="3">
    <source>
        <dbReference type="ARBA" id="ARBA00022777"/>
    </source>
</evidence>
<evidence type="ECO:0000256" key="6">
    <source>
        <dbReference type="RuleBase" id="RU000304"/>
    </source>
</evidence>
<proteinExistence type="inferred from homology"/>
<evidence type="ECO:0000256" key="7">
    <source>
        <dbReference type="SAM" id="MobiDB-lite"/>
    </source>
</evidence>
<dbReference type="Gene3D" id="1.10.510.10">
    <property type="entry name" value="Transferase(Phosphotransferase) domain 1"/>
    <property type="match status" value="1"/>
</dbReference>
<dbReference type="Proteomes" id="UP000664859">
    <property type="component" value="Unassembled WGS sequence"/>
</dbReference>
<dbReference type="SUPFAM" id="SSF56112">
    <property type="entry name" value="Protein kinase-like (PK-like)"/>
    <property type="match status" value="1"/>
</dbReference>